<dbReference type="PROSITE" id="PS00622">
    <property type="entry name" value="HTH_LUXR_1"/>
    <property type="match status" value="1"/>
</dbReference>
<dbReference type="GO" id="GO:0006355">
    <property type="term" value="P:regulation of DNA-templated transcription"/>
    <property type="evidence" value="ECO:0007669"/>
    <property type="project" value="InterPro"/>
</dbReference>
<dbReference type="Proteomes" id="UP000584931">
    <property type="component" value="Unassembled WGS sequence"/>
</dbReference>
<dbReference type="SMART" id="SM00421">
    <property type="entry name" value="HTH_LUXR"/>
    <property type="match status" value="1"/>
</dbReference>
<dbReference type="Proteomes" id="UP000189004">
    <property type="component" value="Unassembled WGS sequence"/>
</dbReference>
<keyword evidence="1 5" id="KW-0597">Phosphoprotein</keyword>
<evidence type="ECO:0000256" key="4">
    <source>
        <dbReference type="ARBA" id="ARBA00023163"/>
    </source>
</evidence>
<dbReference type="Pfam" id="PF00196">
    <property type="entry name" value="GerE"/>
    <property type="match status" value="1"/>
</dbReference>
<reference evidence="10" key="2">
    <citation type="submission" date="2016-08" db="EMBL/GenBank/DDBJ databases">
        <authorList>
            <person name="Tokovenko B."/>
            <person name="Kalinowski J."/>
        </authorList>
    </citation>
    <scope>NUCLEOTIDE SEQUENCE [LARGE SCALE GENOMIC DNA]</scope>
    <source>
        <strain evidence="10">UTMC102</strain>
    </source>
</reference>
<evidence type="ECO:0000256" key="3">
    <source>
        <dbReference type="ARBA" id="ARBA00023125"/>
    </source>
</evidence>
<evidence type="ECO:0000256" key="1">
    <source>
        <dbReference type="ARBA" id="ARBA00022553"/>
    </source>
</evidence>
<evidence type="ECO:0000256" key="5">
    <source>
        <dbReference type="PROSITE-ProRule" id="PRU00169"/>
    </source>
</evidence>
<evidence type="ECO:0000313" key="9">
    <source>
        <dbReference type="EMBL" id="OOC53460.1"/>
    </source>
</evidence>
<dbReference type="EMBL" id="JACCHL010000001">
    <property type="protein sequence ID" value="NYH54688.1"/>
    <property type="molecule type" value="Genomic_DNA"/>
</dbReference>
<proteinExistence type="predicted"/>
<accession>A0A7Y9XHK8</accession>
<keyword evidence="3 9" id="KW-0238">DNA-binding</keyword>
<evidence type="ECO:0000259" key="7">
    <source>
        <dbReference type="PROSITE" id="PS50110"/>
    </source>
</evidence>
<dbReference type="InterPro" id="IPR001789">
    <property type="entry name" value="Sig_transdc_resp-reg_receiver"/>
</dbReference>
<comment type="caution">
    <text evidence="9">The sequence shown here is derived from an EMBL/GenBank/DDBJ whole genome shotgun (WGS) entry which is preliminary data.</text>
</comment>
<feature type="modified residue" description="4-aspartylphosphate" evidence="5">
    <location>
        <position position="55"/>
    </location>
</feature>
<name>A0A1V3BZ98_9ACTN</name>
<dbReference type="PANTHER" id="PTHR43214:SF24">
    <property type="entry name" value="TRANSCRIPTIONAL REGULATORY PROTEIN NARL-RELATED"/>
    <property type="match status" value="1"/>
</dbReference>
<dbReference type="PANTHER" id="PTHR43214">
    <property type="entry name" value="TWO-COMPONENT RESPONSE REGULATOR"/>
    <property type="match status" value="1"/>
</dbReference>
<keyword evidence="10" id="KW-1185">Reference proteome</keyword>
<feature type="domain" description="Response regulatory" evidence="7">
    <location>
        <begin position="4"/>
        <end position="124"/>
    </location>
</feature>
<dbReference type="GO" id="GO:0000160">
    <property type="term" value="P:phosphorelay signal transduction system"/>
    <property type="evidence" value="ECO:0007669"/>
    <property type="project" value="InterPro"/>
</dbReference>
<protein>
    <submittedName>
        <fullName evidence="8">DNA-binding NarL/FixJ family response regulator</fullName>
    </submittedName>
    <submittedName>
        <fullName evidence="9">DNA-binding response regulator</fullName>
    </submittedName>
</protein>
<dbReference type="STRING" id="501010.NOSIN_06275"/>
<dbReference type="InterPro" id="IPR011006">
    <property type="entry name" value="CheY-like_superfamily"/>
</dbReference>
<evidence type="ECO:0000313" key="8">
    <source>
        <dbReference type="EMBL" id="NYH54688.1"/>
    </source>
</evidence>
<dbReference type="InterPro" id="IPR000792">
    <property type="entry name" value="Tscrpt_reg_LuxR_C"/>
</dbReference>
<dbReference type="PROSITE" id="PS50110">
    <property type="entry name" value="RESPONSE_REGULATORY"/>
    <property type="match status" value="1"/>
</dbReference>
<dbReference type="OrthoDB" id="9808843at2"/>
<dbReference type="SUPFAM" id="SSF46894">
    <property type="entry name" value="C-terminal effector domain of the bipartite response regulators"/>
    <property type="match status" value="1"/>
</dbReference>
<evidence type="ECO:0000256" key="2">
    <source>
        <dbReference type="ARBA" id="ARBA00023015"/>
    </source>
</evidence>
<dbReference type="Gene3D" id="3.40.50.2300">
    <property type="match status" value="1"/>
</dbReference>
<dbReference type="CDD" id="cd06170">
    <property type="entry name" value="LuxR_C_like"/>
    <property type="match status" value="1"/>
</dbReference>
<reference evidence="9" key="1">
    <citation type="submission" date="2016-08" db="EMBL/GenBank/DDBJ databases">
        <authorList>
            <person name="Seilhamer J.J."/>
        </authorList>
    </citation>
    <scope>NUCLEOTIDE SEQUENCE [LARGE SCALE GENOMIC DNA]</scope>
    <source>
        <strain evidence="9">UTMC102</strain>
    </source>
</reference>
<dbReference type="InterPro" id="IPR039420">
    <property type="entry name" value="WalR-like"/>
</dbReference>
<keyword evidence="4" id="KW-0804">Transcription</keyword>
<dbReference type="EMBL" id="MCOK01000001">
    <property type="protein sequence ID" value="OOC53460.1"/>
    <property type="molecule type" value="Genomic_DNA"/>
</dbReference>
<dbReference type="PROSITE" id="PS50043">
    <property type="entry name" value="HTH_LUXR_2"/>
    <property type="match status" value="1"/>
</dbReference>
<evidence type="ECO:0000313" key="11">
    <source>
        <dbReference type="Proteomes" id="UP000584931"/>
    </source>
</evidence>
<dbReference type="GO" id="GO:0003677">
    <property type="term" value="F:DNA binding"/>
    <property type="evidence" value="ECO:0007669"/>
    <property type="project" value="UniProtKB-KW"/>
</dbReference>
<feature type="domain" description="HTH luxR-type" evidence="6">
    <location>
        <begin position="153"/>
        <end position="218"/>
    </location>
</feature>
<dbReference type="SMART" id="SM00448">
    <property type="entry name" value="REC"/>
    <property type="match status" value="1"/>
</dbReference>
<organism evidence="9 10">
    <name type="scientific">Nocardiopsis sinuspersici</name>
    <dbReference type="NCBI Taxonomy" id="501010"/>
    <lineage>
        <taxon>Bacteria</taxon>
        <taxon>Bacillati</taxon>
        <taxon>Actinomycetota</taxon>
        <taxon>Actinomycetes</taxon>
        <taxon>Streptosporangiales</taxon>
        <taxon>Nocardiopsidaceae</taxon>
        <taxon>Nocardiopsis</taxon>
    </lineage>
</organism>
<dbReference type="InterPro" id="IPR016032">
    <property type="entry name" value="Sig_transdc_resp-reg_C-effctor"/>
</dbReference>
<keyword evidence="2" id="KW-0805">Transcription regulation</keyword>
<accession>A0A1V3BZ98</accession>
<dbReference type="RefSeq" id="WP_077689837.1">
    <property type="nucleotide sequence ID" value="NZ_JACCHL010000001.1"/>
</dbReference>
<dbReference type="AlphaFoldDB" id="A0A1V3BZ98"/>
<dbReference type="InterPro" id="IPR058245">
    <property type="entry name" value="NreC/VraR/RcsB-like_REC"/>
</dbReference>
<sequence>MPVSVLLVDDQPLVRAGFRMILESDPHLSVVGEASDGREAVRAVRSLLPDVVLMDVRMAGMDGIEATRQIVSWARSLDHRVRVLALTTFDLDEYAVEVLRAGATGFLLKDAPPAELVSAVGVVADGSAIVSPPVLRRLLDRFAPLLPAASSGSGDGEDPLTAREHEVLRLLARGWSNAEIAAHLVLGETTVKSHVGSILTKLGLRDRVQAVVYAYEHGLVRPGQLDEDAGPPSR</sequence>
<gene>
    <name evidence="8" type="ORF">HNR06_004277</name>
    <name evidence="9" type="ORF">NOSIN_06275</name>
</gene>
<dbReference type="PRINTS" id="PR00038">
    <property type="entry name" value="HTHLUXR"/>
</dbReference>
<evidence type="ECO:0000259" key="6">
    <source>
        <dbReference type="PROSITE" id="PS50043"/>
    </source>
</evidence>
<evidence type="ECO:0000313" key="10">
    <source>
        <dbReference type="Proteomes" id="UP000189004"/>
    </source>
</evidence>
<reference evidence="8 11" key="3">
    <citation type="submission" date="2020-07" db="EMBL/GenBank/DDBJ databases">
        <title>Sequencing the genomes of 1000 actinobacteria strains.</title>
        <authorList>
            <person name="Klenk H.-P."/>
        </authorList>
    </citation>
    <scope>NUCLEOTIDE SEQUENCE [LARGE SCALE GENOMIC DNA]</scope>
    <source>
        <strain evidence="8 11">DSM 45278</strain>
    </source>
</reference>
<dbReference type="Pfam" id="PF00072">
    <property type="entry name" value="Response_reg"/>
    <property type="match status" value="1"/>
</dbReference>
<dbReference type="SUPFAM" id="SSF52172">
    <property type="entry name" value="CheY-like"/>
    <property type="match status" value="1"/>
</dbReference>
<dbReference type="CDD" id="cd17535">
    <property type="entry name" value="REC_NarL-like"/>
    <property type="match status" value="1"/>
</dbReference>